<comment type="caution">
    <text evidence="1">The sequence shown here is derived from an EMBL/GenBank/DDBJ whole genome shotgun (WGS) entry which is preliminary data.</text>
</comment>
<keyword evidence="2" id="KW-1185">Reference proteome</keyword>
<evidence type="ECO:0000313" key="1">
    <source>
        <dbReference type="EMBL" id="KAK3065224.1"/>
    </source>
</evidence>
<reference evidence="1" key="1">
    <citation type="submission" date="2024-09" db="EMBL/GenBank/DDBJ databases">
        <title>Black Yeasts Isolated from many extreme environments.</title>
        <authorList>
            <person name="Coleine C."/>
            <person name="Stajich J.E."/>
            <person name="Selbmann L."/>
        </authorList>
    </citation>
    <scope>NUCLEOTIDE SEQUENCE</scope>
    <source>
        <strain evidence="1">CCFEE 5737</strain>
    </source>
</reference>
<dbReference type="Proteomes" id="UP001186974">
    <property type="component" value="Unassembled WGS sequence"/>
</dbReference>
<sequence>MPDNILTAPSSAHSGSPAAPDETGMPAKTHILDLITTTSHPCTPQVTASPLVNILAKALRVTYTLRLTSLRKDRGPFGVLFVCKTFHDLGFQMFFHNNRFSIDVDPVDYVVPLPKLYAAISNKIDPVMVSVSATIKGPYEGPMAVHKRYRNPKTGTLTHKQDVRIRKCVLLPNPDYFSTDSSFDVRAEIRHLQLVVHPPHFPVELLGVPSLQQKKVEARQYGFLGKEEALEAAYFVNKDCEEIKRRHVEHKRQRHVELLLKDMETSLLPITRLDSEYGFVNLEDVAVTLHHNWHELPAPKLPHEDTMPLLEYVCLLSHKCGLKLNALERAKGNLAQFYIHALRNLGITTRQAPLVNFSSFDLAYYEANLQPRRQIRVPKDGDFEVLMERLVPESASYYTKLCEQYPKVKAQIDGMLAEGKQVPEIWRDLEEILRRQRRGYLKVVYDKTH</sequence>
<organism evidence="1 2">
    <name type="scientific">Coniosporium uncinatum</name>
    <dbReference type="NCBI Taxonomy" id="93489"/>
    <lineage>
        <taxon>Eukaryota</taxon>
        <taxon>Fungi</taxon>
        <taxon>Dikarya</taxon>
        <taxon>Ascomycota</taxon>
        <taxon>Pezizomycotina</taxon>
        <taxon>Dothideomycetes</taxon>
        <taxon>Dothideomycetes incertae sedis</taxon>
        <taxon>Coniosporium</taxon>
    </lineage>
</organism>
<dbReference type="EMBL" id="JAWDJW010006347">
    <property type="protein sequence ID" value="KAK3065224.1"/>
    <property type="molecule type" value="Genomic_DNA"/>
</dbReference>
<proteinExistence type="predicted"/>
<protein>
    <submittedName>
        <fullName evidence="1">Uncharacterized protein</fullName>
    </submittedName>
</protein>
<gene>
    <name evidence="1" type="ORF">LTS18_005641</name>
</gene>
<evidence type="ECO:0000313" key="2">
    <source>
        <dbReference type="Proteomes" id="UP001186974"/>
    </source>
</evidence>
<accession>A0ACC3DCG6</accession>
<name>A0ACC3DCG6_9PEZI</name>